<evidence type="ECO:0000256" key="5">
    <source>
        <dbReference type="ARBA" id="ARBA00022833"/>
    </source>
</evidence>
<dbReference type="GO" id="GO:0008270">
    <property type="term" value="F:zinc ion binding"/>
    <property type="evidence" value="ECO:0007669"/>
    <property type="project" value="UniProtKB-KW"/>
</dbReference>
<evidence type="ECO:0000256" key="3">
    <source>
        <dbReference type="ARBA" id="ARBA00022737"/>
    </source>
</evidence>
<evidence type="ECO:0000256" key="8">
    <source>
        <dbReference type="SAM" id="MobiDB-lite"/>
    </source>
</evidence>
<feature type="compositionally biased region" description="Basic and acidic residues" evidence="8">
    <location>
        <begin position="189"/>
        <end position="203"/>
    </location>
</feature>
<dbReference type="SMART" id="SM00355">
    <property type="entry name" value="ZnF_C2H2"/>
    <property type="match status" value="3"/>
</dbReference>
<evidence type="ECO:0000256" key="7">
    <source>
        <dbReference type="PROSITE-ProRule" id="PRU00042"/>
    </source>
</evidence>
<keyword evidence="4 7" id="KW-0863">Zinc-finger</keyword>
<dbReference type="InterPro" id="IPR050888">
    <property type="entry name" value="ZnF_C2H2-type_TF"/>
</dbReference>
<accession>A0AAV6UPU9</accession>
<evidence type="ECO:0000313" key="10">
    <source>
        <dbReference type="EMBL" id="KAG8185600.1"/>
    </source>
</evidence>
<evidence type="ECO:0000256" key="6">
    <source>
        <dbReference type="ARBA" id="ARBA00023242"/>
    </source>
</evidence>
<keyword evidence="3" id="KW-0677">Repeat</keyword>
<dbReference type="PANTHER" id="PTHR24406">
    <property type="entry name" value="TRANSCRIPTIONAL REPRESSOR CTCFL-RELATED"/>
    <property type="match status" value="1"/>
</dbReference>
<evidence type="ECO:0000256" key="4">
    <source>
        <dbReference type="ARBA" id="ARBA00022771"/>
    </source>
</evidence>
<name>A0AAV6UPU9_9ARAC</name>
<comment type="caution">
    <text evidence="10">The sequence shown here is derived from an EMBL/GenBank/DDBJ whole genome shotgun (WGS) entry which is preliminary data.</text>
</comment>
<dbReference type="Gene3D" id="3.30.160.60">
    <property type="entry name" value="Classic Zinc Finger"/>
    <property type="match status" value="1"/>
</dbReference>
<reference evidence="10 11" key="1">
    <citation type="journal article" date="2022" name="Nat. Ecol. Evol.">
        <title>A masculinizing supergene underlies an exaggerated male reproductive morph in a spider.</title>
        <authorList>
            <person name="Hendrickx F."/>
            <person name="De Corte Z."/>
            <person name="Sonet G."/>
            <person name="Van Belleghem S.M."/>
            <person name="Kostlbacher S."/>
            <person name="Vangestel C."/>
        </authorList>
    </citation>
    <scope>NUCLEOTIDE SEQUENCE [LARGE SCALE GENOMIC DNA]</scope>
    <source>
        <strain evidence="10">W744_W776</strain>
    </source>
</reference>
<dbReference type="Pfam" id="PF00096">
    <property type="entry name" value="zf-C2H2"/>
    <property type="match status" value="2"/>
</dbReference>
<evidence type="ECO:0000256" key="2">
    <source>
        <dbReference type="ARBA" id="ARBA00022723"/>
    </source>
</evidence>
<dbReference type="Proteomes" id="UP000827092">
    <property type="component" value="Unassembled WGS sequence"/>
</dbReference>
<dbReference type="AlphaFoldDB" id="A0AAV6UPU9"/>
<feature type="region of interest" description="Disordered" evidence="8">
    <location>
        <begin position="119"/>
        <end position="231"/>
    </location>
</feature>
<dbReference type="PROSITE" id="PS00028">
    <property type="entry name" value="ZINC_FINGER_C2H2_1"/>
    <property type="match status" value="1"/>
</dbReference>
<protein>
    <recommendedName>
        <fullName evidence="9">C2H2-type domain-containing protein</fullName>
    </recommendedName>
</protein>
<evidence type="ECO:0000313" key="11">
    <source>
        <dbReference type="Proteomes" id="UP000827092"/>
    </source>
</evidence>
<keyword evidence="11" id="KW-1185">Reference proteome</keyword>
<keyword evidence="5" id="KW-0862">Zinc</keyword>
<dbReference type="PROSITE" id="PS50157">
    <property type="entry name" value="ZINC_FINGER_C2H2_2"/>
    <property type="match status" value="1"/>
</dbReference>
<gene>
    <name evidence="10" type="ORF">JTE90_023299</name>
</gene>
<dbReference type="GO" id="GO:0005634">
    <property type="term" value="C:nucleus"/>
    <property type="evidence" value="ECO:0007669"/>
    <property type="project" value="UniProtKB-SubCell"/>
</dbReference>
<dbReference type="InterPro" id="IPR036236">
    <property type="entry name" value="Znf_C2H2_sf"/>
</dbReference>
<keyword evidence="6" id="KW-0539">Nucleus</keyword>
<dbReference type="InterPro" id="IPR013087">
    <property type="entry name" value="Znf_C2H2_type"/>
</dbReference>
<feature type="compositionally biased region" description="Low complexity" evidence="8">
    <location>
        <begin position="176"/>
        <end position="187"/>
    </location>
</feature>
<sequence>MCHKSFVSSDLLMEHMQIMHKGGPNSLPITTTTTKRRTGSHQCPLCGKTYVNEGSLRKHIASHQDPAGLQGPPLRMWPCTVCQTVFTQEAGLLHHMEAMRTDPRHQFAAQYLLSRAAAERRMKDPNDPSGPSGGGMPPPPPSSSTAEQQQHHAHQLQQQQISSMMVGMQQQPRLGSNSNSSNCCSSDSETDHNTRQDGQDVNKTDNSNNQQQLQQQQQQPPPPQHYTNMLH</sequence>
<keyword evidence="2" id="KW-0479">Metal-binding</keyword>
<dbReference type="SUPFAM" id="SSF57667">
    <property type="entry name" value="beta-beta-alpha zinc fingers"/>
    <property type="match status" value="1"/>
</dbReference>
<comment type="subcellular location">
    <subcellularLocation>
        <location evidence="1">Nucleus</location>
    </subcellularLocation>
</comment>
<evidence type="ECO:0000259" key="9">
    <source>
        <dbReference type="PROSITE" id="PS50157"/>
    </source>
</evidence>
<dbReference type="EMBL" id="JAFNEN010000330">
    <property type="protein sequence ID" value="KAG8185600.1"/>
    <property type="molecule type" value="Genomic_DNA"/>
</dbReference>
<organism evidence="10 11">
    <name type="scientific">Oedothorax gibbosus</name>
    <dbReference type="NCBI Taxonomy" id="931172"/>
    <lineage>
        <taxon>Eukaryota</taxon>
        <taxon>Metazoa</taxon>
        <taxon>Ecdysozoa</taxon>
        <taxon>Arthropoda</taxon>
        <taxon>Chelicerata</taxon>
        <taxon>Arachnida</taxon>
        <taxon>Araneae</taxon>
        <taxon>Araneomorphae</taxon>
        <taxon>Entelegynae</taxon>
        <taxon>Araneoidea</taxon>
        <taxon>Linyphiidae</taxon>
        <taxon>Erigoninae</taxon>
        <taxon>Oedothorax</taxon>
    </lineage>
</organism>
<feature type="domain" description="C2H2-type" evidence="9">
    <location>
        <begin position="41"/>
        <end position="68"/>
    </location>
</feature>
<proteinExistence type="predicted"/>
<evidence type="ECO:0000256" key="1">
    <source>
        <dbReference type="ARBA" id="ARBA00004123"/>
    </source>
</evidence>